<sequence length="95" mass="10652">MACLQTLALGPWTYLGVLPIHWNWDAAASIGFSAKSSWSNSLSLRGRPISTSKVSRSRLPDPGQFGPYSGDQHQHLWGVKIYPYKTRRHISATHF</sequence>
<reference evidence="1" key="1">
    <citation type="journal article" date="2019" name="bioRxiv">
        <title>The Genome of the Zebra Mussel, Dreissena polymorpha: A Resource for Invasive Species Research.</title>
        <authorList>
            <person name="McCartney M.A."/>
            <person name="Auch B."/>
            <person name="Kono T."/>
            <person name="Mallez S."/>
            <person name="Zhang Y."/>
            <person name="Obille A."/>
            <person name="Becker A."/>
            <person name="Abrahante J.E."/>
            <person name="Garbe J."/>
            <person name="Badalamenti J.P."/>
            <person name="Herman A."/>
            <person name="Mangelson H."/>
            <person name="Liachko I."/>
            <person name="Sullivan S."/>
            <person name="Sone E.D."/>
            <person name="Koren S."/>
            <person name="Silverstein K.A.T."/>
            <person name="Beckman K.B."/>
            <person name="Gohl D.M."/>
        </authorList>
    </citation>
    <scope>NUCLEOTIDE SEQUENCE</scope>
    <source>
        <strain evidence="1">Duluth1</strain>
        <tissue evidence="1">Whole animal</tissue>
    </source>
</reference>
<proteinExistence type="predicted"/>
<dbReference type="AlphaFoldDB" id="A0A9D4EMH0"/>
<keyword evidence="2" id="KW-1185">Reference proteome</keyword>
<protein>
    <submittedName>
        <fullName evidence="1">Uncharacterized protein</fullName>
    </submittedName>
</protein>
<organism evidence="1 2">
    <name type="scientific">Dreissena polymorpha</name>
    <name type="common">Zebra mussel</name>
    <name type="synonym">Mytilus polymorpha</name>
    <dbReference type="NCBI Taxonomy" id="45954"/>
    <lineage>
        <taxon>Eukaryota</taxon>
        <taxon>Metazoa</taxon>
        <taxon>Spiralia</taxon>
        <taxon>Lophotrochozoa</taxon>
        <taxon>Mollusca</taxon>
        <taxon>Bivalvia</taxon>
        <taxon>Autobranchia</taxon>
        <taxon>Heteroconchia</taxon>
        <taxon>Euheterodonta</taxon>
        <taxon>Imparidentia</taxon>
        <taxon>Neoheterodontei</taxon>
        <taxon>Myida</taxon>
        <taxon>Dreissenoidea</taxon>
        <taxon>Dreissenidae</taxon>
        <taxon>Dreissena</taxon>
    </lineage>
</organism>
<dbReference type="EMBL" id="JAIWYP010000008">
    <property type="protein sequence ID" value="KAH3782650.1"/>
    <property type="molecule type" value="Genomic_DNA"/>
</dbReference>
<name>A0A9D4EMH0_DREPO</name>
<evidence type="ECO:0000313" key="1">
    <source>
        <dbReference type="EMBL" id="KAH3782650.1"/>
    </source>
</evidence>
<gene>
    <name evidence="1" type="ORF">DPMN_160569</name>
</gene>
<accession>A0A9D4EMH0</accession>
<dbReference type="Proteomes" id="UP000828390">
    <property type="component" value="Unassembled WGS sequence"/>
</dbReference>
<reference evidence="1" key="2">
    <citation type="submission" date="2020-11" db="EMBL/GenBank/DDBJ databases">
        <authorList>
            <person name="McCartney M.A."/>
            <person name="Auch B."/>
            <person name="Kono T."/>
            <person name="Mallez S."/>
            <person name="Becker A."/>
            <person name="Gohl D.M."/>
            <person name="Silverstein K.A.T."/>
            <person name="Koren S."/>
            <person name="Bechman K.B."/>
            <person name="Herman A."/>
            <person name="Abrahante J.E."/>
            <person name="Garbe J."/>
        </authorList>
    </citation>
    <scope>NUCLEOTIDE SEQUENCE</scope>
    <source>
        <strain evidence="1">Duluth1</strain>
        <tissue evidence="1">Whole animal</tissue>
    </source>
</reference>
<evidence type="ECO:0000313" key="2">
    <source>
        <dbReference type="Proteomes" id="UP000828390"/>
    </source>
</evidence>
<comment type="caution">
    <text evidence="1">The sequence shown here is derived from an EMBL/GenBank/DDBJ whole genome shotgun (WGS) entry which is preliminary data.</text>
</comment>